<gene>
    <name evidence="2" type="ORF">CZ809_01735</name>
</gene>
<evidence type="ECO:0000313" key="2">
    <source>
        <dbReference type="EMBL" id="SKC32219.1"/>
    </source>
</evidence>
<dbReference type="Proteomes" id="UP000189966">
    <property type="component" value="Unassembled WGS sequence"/>
</dbReference>
<organism evidence="2 3">
    <name type="scientific">Photobacterium piscicola</name>
    <dbReference type="NCBI Taxonomy" id="1378299"/>
    <lineage>
        <taxon>Bacteria</taxon>
        <taxon>Pseudomonadati</taxon>
        <taxon>Pseudomonadota</taxon>
        <taxon>Gammaproteobacteria</taxon>
        <taxon>Vibrionales</taxon>
        <taxon>Vibrionaceae</taxon>
        <taxon>Photobacterium</taxon>
    </lineage>
</organism>
<dbReference type="EMBL" id="FUZI01000002">
    <property type="protein sequence ID" value="SKC32219.1"/>
    <property type="molecule type" value="Genomic_DNA"/>
</dbReference>
<accession>A0A1T5HZF6</accession>
<name>A0A1T5HZF6_9GAMM</name>
<proteinExistence type="predicted"/>
<protein>
    <submittedName>
        <fullName evidence="2">Uncharacterized protein</fullName>
    </submittedName>
</protein>
<dbReference type="RefSeq" id="WP_080157055.1">
    <property type="nucleotide sequence ID" value="NZ_FUZI01000002.1"/>
</dbReference>
<evidence type="ECO:0000256" key="1">
    <source>
        <dbReference type="SAM" id="SignalP"/>
    </source>
</evidence>
<evidence type="ECO:0000313" key="3">
    <source>
        <dbReference type="Proteomes" id="UP000189966"/>
    </source>
</evidence>
<feature type="signal peptide" evidence="1">
    <location>
        <begin position="1"/>
        <end position="21"/>
    </location>
</feature>
<sequence>MKKLLGLCAGALLIMPFTLQAEGYSNSGNSATGPSVECHLPDGTKDYMPVVFCQHNNGTYHL</sequence>
<feature type="chain" id="PRO_5010577024" evidence="1">
    <location>
        <begin position="22"/>
        <end position="62"/>
    </location>
</feature>
<dbReference type="AlphaFoldDB" id="A0A1T5HZF6"/>
<dbReference type="OrthoDB" id="5887329at2"/>
<keyword evidence="1" id="KW-0732">Signal</keyword>
<reference evidence="2 3" key="1">
    <citation type="submission" date="2017-02" db="EMBL/GenBank/DDBJ databases">
        <authorList>
            <person name="Peterson S.W."/>
        </authorList>
    </citation>
    <scope>NUCLEOTIDE SEQUENCE [LARGE SCALE GENOMIC DNA]</scope>
    <source>
        <strain evidence="3">type strain: NCCB 100098</strain>
    </source>
</reference>